<reference evidence="1 2" key="1">
    <citation type="submission" date="2019-02" db="EMBL/GenBank/DDBJ databases">
        <title>Deep-cultivation of Planctomycetes and their phenomic and genomic characterization uncovers novel biology.</title>
        <authorList>
            <person name="Wiegand S."/>
            <person name="Jogler M."/>
            <person name="Boedeker C."/>
            <person name="Pinto D."/>
            <person name="Vollmers J."/>
            <person name="Rivas-Marin E."/>
            <person name="Kohn T."/>
            <person name="Peeters S.H."/>
            <person name="Heuer A."/>
            <person name="Rast P."/>
            <person name="Oberbeckmann S."/>
            <person name="Bunk B."/>
            <person name="Jeske O."/>
            <person name="Meyerdierks A."/>
            <person name="Storesund J.E."/>
            <person name="Kallscheuer N."/>
            <person name="Luecker S."/>
            <person name="Lage O.M."/>
            <person name="Pohl T."/>
            <person name="Merkel B.J."/>
            <person name="Hornburger P."/>
            <person name="Mueller R.-W."/>
            <person name="Bruemmer F."/>
            <person name="Labrenz M."/>
            <person name="Spormann A.M."/>
            <person name="Op Den Camp H."/>
            <person name="Overmann J."/>
            <person name="Amann R."/>
            <person name="Jetten M.S.M."/>
            <person name="Mascher T."/>
            <person name="Medema M.H."/>
            <person name="Devos D.P."/>
            <person name="Kaster A.-K."/>
            <person name="Ovreas L."/>
            <person name="Rohde M."/>
            <person name="Galperin M.Y."/>
            <person name="Jogler C."/>
        </authorList>
    </citation>
    <scope>NUCLEOTIDE SEQUENCE [LARGE SCALE GENOMIC DNA]</scope>
    <source>
        <strain evidence="1 2">Pla100</strain>
    </source>
</reference>
<dbReference type="AlphaFoldDB" id="A0A5C5ZUL0"/>
<sequence length="67" mass="8102">MILRVGFLTRDNRNIADFETFGWPHPYRHWLNWLPKKEFAYSLLNRLNVDQAAICELRNAHAVRYDQ</sequence>
<proteinExistence type="predicted"/>
<keyword evidence="2" id="KW-1185">Reference proteome</keyword>
<evidence type="ECO:0000313" key="2">
    <source>
        <dbReference type="Proteomes" id="UP000316213"/>
    </source>
</evidence>
<accession>A0A5C5ZUL0</accession>
<organism evidence="1 2">
    <name type="scientific">Neorhodopirellula pilleata</name>
    <dbReference type="NCBI Taxonomy" id="2714738"/>
    <lineage>
        <taxon>Bacteria</taxon>
        <taxon>Pseudomonadati</taxon>
        <taxon>Planctomycetota</taxon>
        <taxon>Planctomycetia</taxon>
        <taxon>Pirellulales</taxon>
        <taxon>Pirellulaceae</taxon>
        <taxon>Neorhodopirellula</taxon>
    </lineage>
</organism>
<dbReference type="Proteomes" id="UP000316213">
    <property type="component" value="Unassembled WGS sequence"/>
</dbReference>
<protein>
    <submittedName>
        <fullName evidence="1">Uncharacterized protein</fullName>
    </submittedName>
</protein>
<gene>
    <name evidence="1" type="ORF">Pla100_54080</name>
</gene>
<name>A0A5C5ZUL0_9BACT</name>
<comment type="caution">
    <text evidence="1">The sequence shown here is derived from an EMBL/GenBank/DDBJ whole genome shotgun (WGS) entry which is preliminary data.</text>
</comment>
<dbReference type="EMBL" id="SJPM01000016">
    <property type="protein sequence ID" value="TWT91234.1"/>
    <property type="molecule type" value="Genomic_DNA"/>
</dbReference>
<evidence type="ECO:0000313" key="1">
    <source>
        <dbReference type="EMBL" id="TWT91234.1"/>
    </source>
</evidence>